<keyword evidence="3" id="KW-1185">Reference proteome</keyword>
<evidence type="ECO:0000313" key="2">
    <source>
        <dbReference type="EMBL" id="QYN79905.1"/>
    </source>
</evidence>
<dbReference type="GeneID" id="77953082"/>
<reference evidence="2" key="1">
    <citation type="journal article" date="2021" name="Viruses">
        <title>Novel Viruses That Lyse Plant and Human Strains of Kosakonia cowanii.</title>
        <authorList>
            <person name="Petrzik K."/>
            <person name="Brazdova S."/>
            <person name="Krawczyk K."/>
        </authorList>
    </citation>
    <scope>NUCLEOTIDE SEQUENCE</scope>
</reference>
<protein>
    <submittedName>
        <fullName evidence="2">ATP synthase epsilon chain</fullName>
    </submittedName>
</protein>
<evidence type="ECO:0000313" key="3">
    <source>
        <dbReference type="Proteomes" id="UP000828443"/>
    </source>
</evidence>
<accession>A0AAE7WFH5</accession>
<dbReference type="Proteomes" id="UP000828443">
    <property type="component" value="Segment"/>
</dbReference>
<evidence type="ECO:0000256" key="1">
    <source>
        <dbReference type="SAM" id="MobiDB-lite"/>
    </source>
</evidence>
<dbReference type="KEGG" id="vg:77953082"/>
<name>A0AAE7WFH5_9CAUD</name>
<organism evidence="2 3">
    <name type="scientific">Kosakonia phage Kc263</name>
    <dbReference type="NCBI Taxonomy" id="2863194"/>
    <lineage>
        <taxon>Viruses</taxon>
        <taxon>Duplodnaviria</taxon>
        <taxon>Heunggongvirae</taxon>
        <taxon>Uroviricota</taxon>
        <taxon>Caudoviricetes</taxon>
        <taxon>Chimalliviridae</taxon>
        <taxon>Branisovskavirus</taxon>
        <taxon>Branisovskavirus Kc263</taxon>
    </lineage>
</organism>
<feature type="region of interest" description="Disordered" evidence="1">
    <location>
        <begin position="95"/>
        <end position="120"/>
    </location>
</feature>
<proteinExistence type="predicted"/>
<dbReference type="EMBL" id="MZ348422">
    <property type="protein sequence ID" value="QYN79905.1"/>
    <property type="molecule type" value="Genomic_DNA"/>
</dbReference>
<sequence length="120" mass="13487">MHYVSSLIEITTDDGRIATIDVNTITLMVKPIERNAGGKTKIYHTEGFVVAGYNREQVVEMVEAKRRELWESQHATEKLKLQLLGELIKTINNPGGTIIKPEKQPSSEVSWNPDDIQGAR</sequence>
<dbReference type="RefSeq" id="YP_010676717.1">
    <property type="nucleotide sequence ID" value="NC_071015.1"/>
</dbReference>